<keyword evidence="1" id="KW-0234">DNA repair</keyword>
<dbReference type="SUPFAM" id="SSF52540">
    <property type="entry name" value="P-loop containing nucleoside triphosphate hydrolases"/>
    <property type="match status" value="1"/>
</dbReference>
<proteinExistence type="inferred from homology"/>
<dbReference type="EC" id="5.6.2.3" evidence="1"/>
<protein>
    <recommendedName>
        <fullName evidence="1">ATP-dependent DNA helicase</fullName>
        <ecNumber evidence="1">5.6.2.3</ecNumber>
    </recommendedName>
</protein>
<comment type="caution">
    <text evidence="3">The sequence shown here is derived from an EMBL/GenBank/DDBJ whole genome shotgun (WGS) entry which is preliminary data.</text>
</comment>
<dbReference type="PANTHER" id="PTHR10492:SF97">
    <property type="entry name" value="ATP-DEPENDENT DNA HELICASE"/>
    <property type="match status" value="1"/>
</dbReference>
<gene>
    <name evidence="3" type="ORF">LSAT_V11C500262950</name>
</gene>
<keyword evidence="1" id="KW-0227">DNA damage</keyword>
<dbReference type="InterPro" id="IPR027417">
    <property type="entry name" value="P-loop_NTPase"/>
</dbReference>
<organism evidence="3 4">
    <name type="scientific">Lactuca sativa</name>
    <name type="common">Garden lettuce</name>
    <dbReference type="NCBI Taxonomy" id="4236"/>
    <lineage>
        <taxon>Eukaryota</taxon>
        <taxon>Viridiplantae</taxon>
        <taxon>Streptophyta</taxon>
        <taxon>Embryophyta</taxon>
        <taxon>Tracheophyta</taxon>
        <taxon>Spermatophyta</taxon>
        <taxon>Magnoliopsida</taxon>
        <taxon>eudicotyledons</taxon>
        <taxon>Gunneridae</taxon>
        <taxon>Pentapetalae</taxon>
        <taxon>asterids</taxon>
        <taxon>campanulids</taxon>
        <taxon>Asterales</taxon>
        <taxon>Asteraceae</taxon>
        <taxon>Cichorioideae</taxon>
        <taxon>Cichorieae</taxon>
        <taxon>Lactucinae</taxon>
        <taxon>Lactuca</taxon>
    </lineage>
</organism>
<dbReference type="PANTHER" id="PTHR10492">
    <property type="match status" value="1"/>
</dbReference>
<sequence length="228" mass="25742">MMHRHCFEAFDRTLRDIIRSSDRNNAFGGKTIVFGGDFRQILPVIQRGNCSDIMQASLHSSRLWSGCIVLRLMVNMRLQVGCPTNDLDETKAFFEWILKIGEGNIGGPNDGEAEVEFPEDVIICSTSDHIQSIVSTIYPYFQNHLDDQSYFQDKDILVPKNEEVDAINDYMLELMKDEGKTYLSSDSLCETESADCFEESVYSSDVLNAFKASRILNHKLTLKTGSGS</sequence>
<reference evidence="3 4" key="1">
    <citation type="journal article" date="2017" name="Nat. Commun.">
        <title>Genome assembly with in vitro proximity ligation data and whole-genome triplication in lettuce.</title>
        <authorList>
            <person name="Reyes-Chin-Wo S."/>
            <person name="Wang Z."/>
            <person name="Yang X."/>
            <person name="Kozik A."/>
            <person name="Arikit S."/>
            <person name="Song C."/>
            <person name="Xia L."/>
            <person name="Froenicke L."/>
            <person name="Lavelle D.O."/>
            <person name="Truco M.J."/>
            <person name="Xia R."/>
            <person name="Zhu S."/>
            <person name="Xu C."/>
            <person name="Xu H."/>
            <person name="Xu X."/>
            <person name="Cox K."/>
            <person name="Korf I."/>
            <person name="Meyers B.C."/>
            <person name="Michelmore R.W."/>
        </authorList>
    </citation>
    <scope>NUCLEOTIDE SEQUENCE [LARGE SCALE GENOMIC DNA]</scope>
    <source>
        <strain evidence="4">cv. Salinas</strain>
        <tissue evidence="3">Seedlings</tissue>
    </source>
</reference>
<dbReference type="AlphaFoldDB" id="A0A9R1VIT5"/>
<keyword evidence="1" id="KW-0347">Helicase</keyword>
<comment type="cofactor">
    <cofactor evidence="1">
        <name>Mg(2+)</name>
        <dbReference type="ChEBI" id="CHEBI:18420"/>
    </cofactor>
</comment>
<evidence type="ECO:0000313" key="4">
    <source>
        <dbReference type="Proteomes" id="UP000235145"/>
    </source>
</evidence>
<dbReference type="Proteomes" id="UP000235145">
    <property type="component" value="Unassembled WGS sequence"/>
</dbReference>
<comment type="catalytic activity">
    <reaction evidence="1">
        <text>ATP + H2O = ADP + phosphate + H(+)</text>
        <dbReference type="Rhea" id="RHEA:13065"/>
        <dbReference type="ChEBI" id="CHEBI:15377"/>
        <dbReference type="ChEBI" id="CHEBI:15378"/>
        <dbReference type="ChEBI" id="CHEBI:30616"/>
        <dbReference type="ChEBI" id="CHEBI:43474"/>
        <dbReference type="ChEBI" id="CHEBI:456216"/>
        <dbReference type="EC" id="5.6.2.3"/>
    </reaction>
</comment>
<dbReference type="GO" id="GO:0016787">
    <property type="term" value="F:hydrolase activity"/>
    <property type="evidence" value="ECO:0007669"/>
    <property type="project" value="UniProtKB-KW"/>
</dbReference>
<evidence type="ECO:0000256" key="1">
    <source>
        <dbReference type="RuleBase" id="RU363044"/>
    </source>
</evidence>
<dbReference type="GO" id="GO:0006281">
    <property type="term" value="P:DNA repair"/>
    <property type="evidence" value="ECO:0007669"/>
    <property type="project" value="UniProtKB-KW"/>
</dbReference>
<evidence type="ECO:0000313" key="3">
    <source>
        <dbReference type="EMBL" id="KAJ0206990.1"/>
    </source>
</evidence>
<dbReference type="Pfam" id="PF05970">
    <property type="entry name" value="PIF1"/>
    <property type="match status" value="1"/>
</dbReference>
<comment type="similarity">
    <text evidence="1">Belongs to the helicase family.</text>
</comment>
<dbReference type="EMBL" id="NBSK02000005">
    <property type="protein sequence ID" value="KAJ0206990.1"/>
    <property type="molecule type" value="Genomic_DNA"/>
</dbReference>
<keyword evidence="1" id="KW-0378">Hydrolase</keyword>
<accession>A0A9R1VIT5</accession>
<keyword evidence="4" id="KW-1185">Reference proteome</keyword>
<dbReference type="GO" id="GO:0043139">
    <property type="term" value="F:5'-3' DNA helicase activity"/>
    <property type="evidence" value="ECO:0007669"/>
    <property type="project" value="UniProtKB-EC"/>
</dbReference>
<keyword evidence="1" id="KW-0233">DNA recombination</keyword>
<dbReference type="InterPro" id="IPR010285">
    <property type="entry name" value="DNA_helicase_pif1-like_DEAD"/>
</dbReference>
<keyword evidence="1" id="KW-0547">Nucleotide-binding</keyword>
<evidence type="ECO:0000259" key="2">
    <source>
        <dbReference type="Pfam" id="PF05970"/>
    </source>
</evidence>
<name>A0A9R1VIT5_LACSA</name>
<feature type="domain" description="DNA helicase Pif1-like DEAD-box helicase" evidence="2">
    <location>
        <begin position="1"/>
        <end position="108"/>
    </location>
</feature>
<keyword evidence="1" id="KW-0067">ATP-binding</keyword>
<dbReference type="GO" id="GO:0000723">
    <property type="term" value="P:telomere maintenance"/>
    <property type="evidence" value="ECO:0007669"/>
    <property type="project" value="InterPro"/>
</dbReference>
<dbReference type="GO" id="GO:0005524">
    <property type="term" value="F:ATP binding"/>
    <property type="evidence" value="ECO:0007669"/>
    <property type="project" value="UniProtKB-KW"/>
</dbReference>
<dbReference type="GO" id="GO:0006310">
    <property type="term" value="P:DNA recombination"/>
    <property type="evidence" value="ECO:0007669"/>
    <property type="project" value="UniProtKB-KW"/>
</dbReference>